<evidence type="ECO:0000256" key="1">
    <source>
        <dbReference type="SAM" id="MobiDB-lite"/>
    </source>
</evidence>
<comment type="caution">
    <text evidence="2">The sequence shown here is derived from an EMBL/GenBank/DDBJ whole genome shotgun (WGS) entry which is preliminary data.</text>
</comment>
<dbReference type="Proteomes" id="UP001165121">
    <property type="component" value="Unassembled WGS sequence"/>
</dbReference>
<feature type="compositionally biased region" description="Polar residues" evidence="1">
    <location>
        <begin position="1"/>
        <end position="11"/>
    </location>
</feature>
<accession>A0A9W6YMZ6</accession>
<proteinExistence type="predicted"/>
<sequence length="155" mass="17623">MTKTRTTNSPTNDDDQERVSAPIFAPTLPPRLSSTSHTSLAKWHRERREYEETIHSRAKGNTNDLIVSIKNTVDDGLAKNNDAPDIDAKDIHDRVIQYFKRCHDIINDQDWSQFFTGSDGRPQHCCIRIASLQTKALLDEITRGCSFPGAQSERR</sequence>
<gene>
    <name evidence="2" type="ORF">Pfra01_003016500</name>
</gene>
<feature type="region of interest" description="Disordered" evidence="1">
    <location>
        <begin position="1"/>
        <end position="44"/>
    </location>
</feature>
<evidence type="ECO:0000313" key="3">
    <source>
        <dbReference type="Proteomes" id="UP001165121"/>
    </source>
</evidence>
<dbReference type="AlphaFoldDB" id="A0A9W6YMZ6"/>
<keyword evidence="3" id="KW-1185">Reference proteome</keyword>
<name>A0A9W6YMZ6_9STRA</name>
<reference evidence="2" key="1">
    <citation type="submission" date="2023-04" db="EMBL/GenBank/DDBJ databases">
        <title>Phytophthora fragariaefolia NBRC 109709.</title>
        <authorList>
            <person name="Ichikawa N."/>
            <person name="Sato H."/>
            <person name="Tonouchi N."/>
        </authorList>
    </citation>
    <scope>NUCLEOTIDE SEQUENCE</scope>
    <source>
        <strain evidence="2">NBRC 109709</strain>
    </source>
</reference>
<evidence type="ECO:0000313" key="2">
    <source>
        <dbReference type="EMBL" id="GMG17465.1"/>
    </source>
</evidence>
<protein>
    <submittedName>
        <fullName evidence="2">Unnamed protein product</fullName>
    </submittedName>
</protein>
<dbReference type="OrthoDB" id="125615at2759"/>
<dbReference type="EMBL" id="BSXT01019016">
    <property type="protein sequence ID" value="GMG17465.1"/>
    <property type="molecule type" value="Genomic_DNA"/>
</dbReference>
<organism evidence="2 3">
    <name type="scientific">Phytophthora fragariaefolia</name>
    <dbReference type="NCBI Taxonomy" id="1490495"/>
    <lineage>
        <taxon>Eukaryota</taxon>
        <taxon>Sar</taxon>
        <taxon>Stramenopiles</taxon>
        <taxon>Oomycota</taxon>
        <taxon>Peronosporomycetes</taxon>
        <taxon>Peronosporales</taxon>
        <taxon>Peronosporaceae</taxon>
        <taxon>Phytophthora</taxon>
    </lineage>
</organism>